<name>D4XLJ8_ACIHA</name>
<dbReference type="HOGENOM" id="CLU_074587_0_0_6"/>
<dbReference type="AlphaFoldDB" id="D4XLJ8"/>
<comment type="caution">
    <text evidence="1">The sequence shown here is derived from an EMBL/GenBank/DDBJ whole genome shotgun (WGS) entry which is preliminary data.</text>
</comment>
<dbReference type="EMBL" id="ADMT01000083">
    <property type="protein sequence ID" value="EFF83930.1"/>
    <property type="molecule type" value="Genomic_DNA"/>
</dbReference>
<gene>
    <name evidence="1" type="ORF">HMP0015_0590</name>
</gene>
<dbReference type="InterPro" id="IPR010239">
    <property type="entry name" value="CHP02001"/>
</dbReference>
<dbReference type="Proteomes" id="UP000003085">
    <property type="component" value="Unassembled WGS sequence"/>
</dbReference>
<reference evidence="2" key="1">
    <citation type="submission" date="2010-03" db="EMBL/GenBank/DDBJ databases">
        <title>Complete sequence of Mobiluncus curtisii ATCC 43063.</title>
        <authorList>
            <person name="Muzny D."/>
            <person name="Qin X."/>
            <person name="Deng J."/>
            <person name="Jiang H."/>
            <person name="Liu Y."/>
            <person name="Qu J."/>
            <person name="Song X.-Z."/>
            <person name="Zhang L."/>
            <person name="Thornton R."/>
            <person name="Coyle M."/>
            <person name="Francisco L."/>
            <person name="Jackson L."/>
            <person name="Javaid M."/>
            <person name="Korchina V."/>
            <person name="Kovar C."/>
            <person name="Mata R."/>
            <person name="Mathew T."/>
            <person name="Ngo R."/>
            <person name="Nguyen L."/>
            <person name="Nguyen N."/>
            <person name="Okwuonu G."/>
            <person name="Ongeri F."/>
            <person name="Pham C."/>
            <person name="Simmons D."/>
            <person name="Wilczek-Boney K."/>
            <person name="Hale W."/>
            <person name="Jakkamsetti A."/>
            <person name="Pham P."/>
            <person name="Ruth R."/>
            <person name="San Lucas F."/>
            <person name="Warren J."/>
            <person name="Zhang J."/>
            <person name="Zhao Z."/>
            <person name="Zhou C."/>
            <person name="Zhu D."/>
            <person name="Lee S."/>
            <person name="Bess C."/>
            <person name="Blankenburg K."/>
            <person name="Forbes L."/>
            <person name="Fu Q."/>
            <person name="Gubbala S."/>
            <person name="Hirani K."/>
            <person name="Jayaseelan J.C."/>
            <person name="Lara F."/>
            <person name="Munidasa M."/>
            <person name="Palculict T."/>
            <person name="Patil S."/>
            <person name="Pu L.-L."/>
            <person name="Saada N."/>
            <person name="Tang L."/>
            <person name="Weissenberger G."/>
            <person name="Zhu Y."/>
            <person name="Hemphill L."/>
            <person name="Shang Y."/>
            <person name="Youmans B."/>
            <person name="Ayvaz T."/>
            <person name="Ross M."/>
            <person name="Santibanez J."/>
            <person name="Aqrawi P."/>
            <person name="Gross S."/>
            <person name="Joshi V."/>
            <person name="Fowler G."/>
            <person name="Nazareth L."/>
            <person name="Reid J."/>
            <person name="Worley K."/>
            <person name="Petrosino J."/>
            <person name="Highlander S."/>
            <person name="Gibbs R."/>
            <person name="Gibbs R."/>
        </authorList>
    </citation>
    <scope>NUCLEOTIDE SEQUENCE [LARGE SCALE GENOMIC DNA]</scope>
    <source>
        <strain evidence="2">ATCC 19194</strain>
    </source>
</reference>
<accession>D4XLJ8</accession>
<proteinExistence type="predicted"/>
<organism evidence="1 2">
    <name type="scientific">Acinetobacter haemolyticus ATCC 19194</name>
    <dbReference type="NCBI Taxonomy" id="707232"/>
    <lineage>
        <taxon>Bacteria</taxon>
        <taxon>Pseudomonadati</taxon>
        <taxon>Pseudomonadota</taxon>
        <taxon>Gammaproteobacteria</taxon>
        <taxon>Moraxellales</taxon>
        <taxon>Moraxellaceae</taxon>
        <taxon>Acinetobacter</taxon>
    </lineage>
</organism>
<sequence length="267" mass="29261">MGEINMMKFACTAVVSGVVATASTFTFAEESKLPFPGSISGNISVVSSYNLRGMTNSPESDTPAIQGGLDYTHDSGFYLGYWFSTLTAAYADFNTSPTYVPQEKKSFENDFYAGYKGKITEDLGYQIGATVYYYYPGWESTGYETIVGLSYKDFSITAQTLLNNVTFGNKGDTYFLASYTPQLPGGFTCKAQVAAYYYGDDDEYLTYQAKAGDVTKTDFAFRHATLGLSHPLGATGATWSLDYIFGGYTRDEVKHKNKVVLGLGYAF</sequence>
<evidence type="ECO:0000313" key="2">
    <source>
        <dbReference type="Proteomes" id="UP000003085"/>
    </source>
</evidence>
<evidence type="ECO:0000313" key="1">
    <source>
        <dbReference type="EMBL" id="EFF83930.1"/>
    </source>
</evidence>
<dbReference type="Pfam" id="PF09694">
    <property type="entry name" value="Gcw_chp"/>
    <property type="match status" value="1"/>
</dbReference>
<evidence type="ECO:0008006" key="3">
    <source>
        <dbReference type="Google" id="ProtNLM"/>
    </source>
</evidence>
<protein>
    <recommendedName>
        <fullName evidence="3">Outer membrane insertion signal domain protein</fullName>
    </recommendedName>
</protein>
<dbReference type="NCBIfam" id="TIGR02001">
    <property type="entry name" value="gcw_chp"/>
    <property type="match status" value="1"/>
</dbReference>